<comment type="similarity">
    <text evidence="1">Belongs to the universal stress protein A family.</text>
</comment>
<dbReference type="PANTHER" id="PTHR46268:SF22">
    <property type="entry name" value="SENSOR PROTEIN KDPD-RELATED"/>
    <property type="match status" value="1"/>
</dbReference>
<dbReference type="InterPro" id="IPR006015">
    <property type="entry name" value="Universal_stress_UspA"/>
</dbReference>
<dbReference type="AlphaFoldDB" id="A0A7X6DML0"/>
<dbReference type="EMBL" id="VTOW01000001">
    <property type="protein sequence ID" value="NKE70017.1"/>
    <property type="molecule type" value="Genomic_DNA"/>
</dbReference>
<dbReference type="PRINTS" id="PR01438">
    <property type="entry name" value="UNVRSLSTRESS"/>
</dbReference>
<dbReference type="RefSeq" id="WP_168058287.1">
    <property type="nucleotide sequence ID" value="NZ_VTOW01000001.1"/>
</dbReference>
<gene>
    <name evidence="3" type="ORF">MNODULE_04570</name>
</gene>
<dbReference type="CDD" id="cd00293">
    <property type="entry name" value="USP-like"/>
    <property type="match status" value="1"/>
</dbReference>
<feature type="domain" description="UspA" evidence="2">
    <location>
        <begin position="10"/>
        <end position="145"/>
    </location>
</feature>
<evidence type="ECO:0000313" key="4">
    <source>
        <dbReference type="Proteomes" id="UP000534783"/>
    </source>
</evidence>
<dbReference type="SUPFAM" id="SSF52402">
    <property type="entry name" value="Adenine nucleotide alpha hydrolases-like"/>
    <property type="match status" value="1"/>
</dbReference>
<dbReference type="InterPro" id="IPR006016">
    <property type="entry name" value="UspA"/>
</dbReference>
<reference evidence="3 4" key="1">
    <citation type="journal article" date="2020" name="Nature">
        <title>Bacterial chemolithoautotrophy via manganese oxidation.</title>
        <authorList>
            <person name="Yu H."/>
            <person name="Leadbetter J.R."/>
        </authorList>
    </citation>
    <scope>NUCLEOTIDE SEQUENCE [LARGE SCALE GENOMIC DNA]</scope>
    <source>
        <strain evidence="3 4">Mn-1</strain>
    </source>
</reference>
<dbReference type="InterPro" id="IPR014729">
    <property type="entry name" value="Rossmann-like_a/b/a_fold"/>
</dbReference>
<organism evidence="3 4">
    <name type="scientific">Candidatus Manganitrophus noduliformans</name>
    <dbReference type="NCBI Taxonomy" id="2606439"/>
    <lineage>
        <taxon>Bacteria</taxon>
        <taxon>Pseudomonadati</taxon>
        <taxon>Nitrospirota</taxon>
        <taxon>Nitrospiria</taxon>
        <taxon>Candidatus Troglogloeales</taxon>
        <taxon>Candidatus Manganitrophaceae</taxon>
        <taxon>Candidatus Manganitrophus</taxon>
    </lineage>
</organism>
<accession>A0A7X6DML0</accession>
<name>A0A7X6DML0_9BACT</name>
<proteinExistence type="inferred from homology"/>
<dbReference type="Proteomes" id="UP000534783">
    <property type="component" value="Unassembled WGS sequence"/>
</dbReference>
<comment type="caution">
    <text evidence="3">The sequence shown here is derived from an EMBL/GenBank/DDBJ whole genome shotgun (WGS) entry which is preliminary data.</text>
</comment>
<keyword evidence="4" id="KW-1185">Reference proteome</keyword>
<protein>
    <submittedName>
        <fullName evidence="3">Universal stress protein</fullName>
    </submittedName>
</protein>
<dbReference type="Pfam" id="PF00582">
    <property type="entry name" value="Usp"/>
    <property type="match status" value="1"/>
</dbReference>
<evidence type="ECO:0000259" key="2">
    <source>
        <dbReference type="Pfam" id="PF00582"/>
    </source>
</evidence>
<sequence>MKKPSTRQAIRKILVPTDFSPHSERAADYAAMLADGFQAEIVLLHVVEPFPYSVTDTMTVINHGEALKTIAASLLENARAKLEQSGAAVEAHLTRGVPYEEILAWAGKKKIDLIVMGTRGRTGVGHFLLGSVADRVVHLAPCPVLTMTAAKGGSKSARRKR</sequence>
<dbReference type="Gene3D" id="3.40.50.620">
    <property type="entry name" value="HUPs"/>
    <property type="match status" value="1"/>
</dbReference>
<evidence type="ECO:0000256" key="1">
    <source>
        <dbReference type="ARBA" id="ARBA00008791"/>
    </source>
</evidence>
<evidence type="ECO:0000313" key="3">
    <source>
        <dbReference type="EMBL" id="NKE70017.1"/>
    </source>
</evidence>
<dbReference type="PANTHER" id="PTHR46268">
    <property type="entry name" value="STRESS RESPONSE PROTEIN NHAX"/>
    <property type="match status" value="1"/>
</dbReference>